<accession>A0A6J2Y880</accession>
<dbReference type="GeneID" id="115884796"/>
<keyword evidence="2" id="KW-0378">Hydrolase</keyword>
<evidence type="ECO:0000256" key="1">
    <source>
        <dbReference type="ARBA" id="ARBA00022741"/>
    </source>
</evidence>
<dbReference type="OrthoDB" id="446244at2759"/>
<protein>
    <submittedName>
        <fullName evidence="5">Uncharacterized protein LOC115884796</fullName>
    </submittedName>
</protein>
<organism evidence="4 5">
    <name type="scientific">Sitophilus oryzae</name>
    <name type="common">Rice weevil</name>
    <name type="synonym">Curculio oryzae</name>
    <dbReference type="NCBI Taxonomy" id="7048"/>
    <lineage>
        <taxon>Eukaryota</taxon>
        <taxon>Metazoa</taxon>
        <taxon>Ecdysozoa</taxon>
        <taxon>Arthropoda</taxon>
        <taxon>Hexapoda</taxon>
        <taxon>Insecta</taxon>
        <taxon>Pterygota</taxon>
        <taxon>Neoptera</taxon>
        <taxon>Endopterygota</taxon>
        <taxon>Coleoptera</taxon>
        <taxon>Polyphaga</taxon>
        <taxon>Cucujiformia</taxon>
        <taxon>Curculionidae</taxon>
        <taxon>Dryophthorinae</taxon>
        <taxon>Sitophilus</taxon>
    </lineage>
</organism>
<dbReference type="KEGG" id="soy:115884796"/>
<dbReference type="PANTHER" id="PTHR43146">
    <property type="entry name" value="CANCER-RELATED NUCLEOSIDE-TRIPHOSPHATASE"/>
    <property type="match status" value="1"/>
</dbReference>
<dbReference type="Gene3D" id="3.40.50.300">
    <property type="entry name" value="P-loop containing nucleotide triphosphate hydrolases"/>
    <property type="match status" value="1"/>
</dbReference>
<dbReference type="Pfam" id="PF03266">
    <property type="entry name" value="NTPase_1"/>
    <property type="match status" value="1"/>
</dbReference>
<dbReference type="GO" id="GO:0017111">
    <property type="term" value="F:ribonucleoside triphosphate phosphatase activity"/>
    <property type="evidence" value="ECO:0007669"/>
    <property type="project" value="InterPro"/>
</dbReference>
<dbReference type="FunCoup" id="A0A6J2Y880">
    <property type="interactions" value="767"/>
</dbReference>
<dbReference type="InterPro" id="IPR004948">
    <property type="entry name" value="Nuc-triphosphatase_THEP1"/>
</dbReference>
<keyword evidence="3" id="KW-0067">ATP-binding</keyword>
<dbReference type="NCBIfam" id="NF010248">
    <property type="entry name" value="PRK13695.1"/>
    <property type="match status" value="1"/>
</dbReference>
<dbReference type="PANTHER" id="PTHR43146:SF1">
    <property type="entry name" value="CANCER-RELATED NUCLEOSIDE-TRIPHOSPHATASE"/>
    <property type="match status" value="1"/>
</dbReference>
<reference evidence="5" key="1">
    <citation type="submission" date="2025-08" db="UniProtKB">
        <authorList>
            <consortium name="RefSeq"/>
        </authorList>
    </citation>
    <scope>IDENTIFICATION</scope>
    <source>
        <tissue evidence="5">Gonads</tissue>
    </source>
</reference>
<dbReference type="GO" id="GO:0005524">
    <property type="term" value="F:ATP binding"/>
    <property type="evidence" value="ECO:0007669"/>
    <property type="project" value="UniProtKB-KW"/>
</dbReference>
<dbReference type="SUPFAM" id="SSF52540">
    <property type="entry name" value="P-loop containing nucleoside triphosphate hydrolases"/>
    <property type="match status" value="1"/>
</dbReference>
<keyword evidence="1" id="KW-0547">Nucleotide-binding</keyword>
<name>A0A6J2Y880_SITOR</name>
<dbReference type="RefSeq" id="XP_030759339.1">
    <property type="nucleotide sequence ID" value="XM_030903479.1"/>
</dbReference>
<evidence type="ECO:0000313" key="4">
    <source>
        <dbReference type="Proteomes" id="UP000504635"/>
    </source>
</evidence>
<dbReference type="HAMAP" id="MF_00796">
    <property type="entry name" value="NTPase_1"/>
    <property type="match status" value="1"/>
</dbReference>
<evidence type="ECO:0000256" key="2">
    <source>
        <dbReference type="ARBA" id="ARBA00022801"/>
    </source>
</evidence>
<gene>
    <name evidence="5" type="primary">LOC115884796</name>
</gene>
<proteinExistence type="inferred from homology"/>
<evidence type="ECO:0000256" key="3">
    <source>
        <dbReference type="ARBA" id="ARBA00022840"/>
    </source>
</evidence>
<evidence type="ECO:0000313" key="5">
    <source>
        <dbReference type="RefSeq" id="XP_030759339.1"/>
    </source>
</evidence>
<dbReference type="Proteomes" id="UP000504635">
    <property type="component" value="Unplaced"/>
</dbReference>
<dbReference type="InParanoid" id="A0A6J2Y880"/>
<sequence>MKNILITGWPGIGKTTTIKKITDNLRGRNVTFDGFYTDEIRNEANERIGFSVHMLNSGQTGILAKKVDNSYGIGTHMVGKYMVCVQDFEEMVMPMLTNFNKDILIIDEIGKMELLSKRFEEAIFQSFKDRKYPIIATVTQRPSSILNRWKNDDNHYLFTVNQHNRNTIYEDILNHIDLHH</sequence>
<dbReference type="AlphaFoldDB" id="A0A6J2Y880"/>
<dbReference type="InterPro" id="IPR027417">
    <property type="entry name" value="P-loop_NTPase"/>
</dbReference>
<keyword evidence="4" id="KW-1185">Reference proteome</keyword>